<protein>
    <submittedName>
        <fullName evidence="4">Short-chain dehydrogenase/reductase SDR</fullName>
    </submittedName>
</protein>
<gene>
    <name evidence="4" type="ordered locus">Halhy_1021</name>
</gene>
<dbReference type="Pfam" id="PF00106">
    <property type="entry name" value="adh_short"/>
    <property type="match status" value="1"/>
</dbReference>
<name>F4KQ94_HALH1</name>
<dbReference type="PANTHER" id="PTHR44196">
    <property type="entry name" value="DEHYDROGENASE/REDUCTASE SDR FAMILY MEMBER 7B"/>
    <property type="match status" value="1"/>
</dbReference>
<dbReference type="PANTHER" id="PTHR44196:SF1">
    <property type="entry name" value="DEHYDROGENASE_REDUCTASE SDR FAMILY MEMBER 7B"/>
    <property type="match status" value="1"/>
</dbReference>
<organism evidence="4 5">
    <name type="scientific">Haliscomenobacter hydrossis (strain ATCC 27775 / DSM 1100 / LMG 10767 / O)</name>
    <dbReference type="NCBI Taxonomy" id="760192"/>
    <lineage>
        <taxon>Bacteria</taxon>
        <taxon>Pseudomonadati</taxon>
        <taxon>Bacteroidota</taxon>
        <taxon>Saprospiria</taxon>
        <taxon>Saprospirales</taxon>
        <taxon>Haliscomenobacteraceae</taxon>
        <taxon>Haliscomenobacter</taxon>
    </lineage>
</organism>
<evidence type="ECO:0000313" key="5">
    <source>
        <dbReference type="Proteomes" id="UP000008461"/>
    </source>
</evidence>
<dbReference type="Gene3D" id="3.40.50.720">
    <property type="entry name" value="NAD(P)-binding Rossmann-like Domain"/>
    <property type="match status" value="1"/>
</dbReference>
<dbReference type="KEGG" id="hhy:Halhy_1021"/>
<evidence type="ECO:0000313" key="4">
    <source>
        <dbReference type="EMBL" id="AEE48920.1"/>
    </source>
</evidence>
<dbReference type="EMBL" id="CP002691">
    <property type="protein sequence ID" value="AEE48920.1"/>
    <property type="molecule type" value="Genomic_DNA"/>
</dbReference>
<dbReference type="InterPro" id="IPR020904">
    <property type="entry name" value="Sc_DH/Rdtase_CS"/>
</dbReference>
<evidence type="ECO:0000256" key="2">
    <source>
        <dbReference type="ARBA" id="ARBA00023002"/>
    </source>
</evidence>
<comment type="similarity">
    <text evidence="1 3">Belongs to the short-chain dehydrogenases/reductases (SDR) family.</text>
</comment>
<dbReference type="PRINTS" id="PR00081">
    <property type="entry name" value="GDHRDH"/>
</dbReference>
<evidence type="ECO:0000256" key="1">
    <source>
        <dbReference type="ARBA" id="ARBA00006484"/>
    </source>
</evidence>
<dbReference type="GO" id="GO:0016491">
    <property type="term" value="F:oxidoreductase activity"/>
    <property type="evidence" value="ECO:0007669"/>
    <property type="project" value="UniProtKB-KW"/>
</dbReference>
<accession>F4KQ94</accession>
<dbReference type="RefSeq" id="WP_013763475.1">
    <property type="nucleotide sequence ID" value="NC_015510.1"/>
</dbReference>
<dbReference type="GO" id="GO:0016020">
    <property type="term" value="C:membrane"/>
    <property type="evidence" value="ECO:0007669"/>
    <property type="project" value="TreeGrafter"/>
</dbReference>
<dbReference type="InterPro" id="IPR002347">
    <property type="entry name" value="SDR_fam"/>
</dbReference>
<dbReference type="eggNOG" id="COG0300">
    <property type="taxonomic scope" value="Bacteria"/>
</dbReference>
<dbReference type="AlphaFoldDB" id="F4KQ94"/>
<dbReference type="OrthoDB" id="822355at2"/>
<dbReference type="Proteomes" id="UP000008461">
    <property type="component" value="Chromosome"/>
</dbReference>
<dbReference type="HOGENOM" id="CLU_010194_2_1_10"/>
<dbReference type="PRINTS" id="PR00080">
    <property type="entry name" value="SDRFAMILY"/>
</dbReference>
<dbReference type="SUPFAM" id="SSF51735">
    <property type="entry name" value="NAD(P)-binding Rossmann-fold domains"/>
    <property type="match status" value="1"/>
</dbReference>
<evidence type="ECO:0000256" key="3">
    <source>
        <dbReference type="RuleBase" id="RU000363"/>
    </source>
</evidence>
<dbReference type="PROSITE" id="PS00061">
    <property type="entry name" value="ADH_SHORT"/>
    <property type="match status" value="1"/>
</dbReference>
<dbReference type="STRING" id="760192.Halhy_1021"/>
<keyword evidence="2" id="KW-0560">Oxidoreductase</keyword>
<proteinExistence type="inferred from homology"/>
<reference key="2">
    <citation type="submission" date="2011-04" db="EMBL/GenBank/DDBJ databases">
        <title>Complete sequence of chromosome of Haliscomenobacter hydrossis DSM 1100.</title>
        <authorList>
            <consortium name="US DOE Joint Genome Institute (JGI-PGF)"/>
            <person name="Lucas S."/>
            <person name="Han J."/>
            <person name="Lapidus A."/>
            <person name="Bruce D."/>
            <person name="Goodwin L."/>
            <person name="Pitluck S."/>
            <person name="Peters L."/>
            <person name="Kyrpides N."/>
            <person name="Mavromatis K."/>
            <person name="Ivanova N."/>
            <person name="Ovchinnikova G."/>
            <person name="Pagani I."/>
            <person name="Daligault H."/>
            <person name="Detter J.C."/>
            <person name="Han C."/>
            <person name="Land M."/>
            <person name="Hauser L."/>
            <person name="Markowitz V."/>
            <person name="Cheng J.-F."/>
            <person name="Hugenholtz P."/>
            <person name="Woyke T."/>
            <person name="Wu D."/>
            <person name="Verbarg S."/>
            <person name="Frueling A."/>
            <person name="Brambilla E."/>
            <person name="Klenk H.-P."/>
            <person name="Eisen J.A."/>
        </authorList>
    </citation>
    <scope>NUCLEOTIDE SEQUENCE</scope>
    <source>
        <strain>DSM 1100</strain>
    </source>
</reference>
<reference evidence="4 5" key="1">
    <citation type="journal article" date="2011" name="Stand. Genomic Sci.">
        <title>Complete genome sequence of Haliscomenobacter hydrossis type strain (O).</title>
        <authorList>
            <consortium name="US DOE Joint Genome Institute (JGI-PGF)"/>
            <person name="Daligault H."/>
            <person name="Lapidus A."/>
            <person name="Zeytun A."/>
            <person name="Nolan M."/>
            <person name="Lucas S."/>
            <person name="Del Rio T.G."/>
            <person name="Tice H."/>
            <person name="Cheng J.F."/>
            <person name="Tapia R."/>
            <person name="Han C."/>
            <person name="Goodwin L."/>
            <person name="Pitluck S."/>
            <person name="Liolios K."/>
            <person name="Pagani I."/>
            <person name="Ivanova N."/>
            <person name="Huntemann M."/>
            <person name="Mavromatis K."/>
            <person name="Mikhailova N."/>
            <person name="Pati A."/>
            <person name="Chen A."/>
            <person name="Palaniappan K."/>
            <person name="Land M."/>
            <person name="Hauser L."/>
            <person name="Brambilla E.M."/>
            <person name="Rohde M."/>
            <person name="Verbarg S."/>
            <person name="Goker M."/>
            <person name="Bristow J."/>
            <person name="Eisen J.A."/>
            <person name="Markowitz V."/>
            <person name="Hugenholtz P."/>
            <person name="Kyrpides N.C."/>
            <person name="Klenk H.P."/>
            <person name="Woyke T."/>
        </authorList>
    </citation>
    <scope>NUCLEOTIDE SEQUENCE [LARGE SCALE GENOMIC DNA]</scope>
    <source>
        <strain evidence="5">ATCC 27775 / DSM 1100 / LMG 10767 / O</strain>
    </source>
</reference>
<keyword evidence="5" id="KW-1185">Reference proteome</keyword>
<dbReference type="InterPro" id="IPR036291">
    <property type="entry name" value="NAD(P)-bd_dom_sf"/>
</dbReference>
<sequence>MNFNDKIVWLTGASSGLGEAMAKAFNAAGAKLILSSRSVSDLQRVQASLPRQEIPSAVLPLDLRKYEAFPALAKQAIALFGNIDLLINNAGISQRSLAIDTPFEDDLKILETDLIGTIALTKAMLPHLLERKGQIVVISSVMGKINTKYRSSYAAAKHGVVGFFESLRLEVEDLGLNVCHILPGFIATNIAKNAVGITEAVLKNSRNALGMQAAVFAQKALKAIHQRQKNVYIGGAKEQLAMLLKRLMPGLFDWFIKNQKVT</sequence>